<dbReference type="SUPFAM" id="SSF88697">
    <property type="entry name" value="PUA domain-like"/>
    <property type="match status" value="1"/>
</dbReference>
<organism evidence="2 3">
    <name type="scientific">Kaistia hirudinis</name>
    <dbReference type="NCBI Taxonomy" id="1293440"/>
    <lineage>
        <taxon>Bacteria</taxon>
        <taxon>Pseudomonadati</taxon>
        <taxon>Pseudomonadota</taxon>
        <taxon>Alphaproteobacteria</taxon>
        <taxon>Hyphomicrobiales</taxon>
        <taxon>Kaistiaceae</taxon>
        <taxon>Kaistia</taxon>
    </lineage>
</organism>
<dbReference type="PANTHER" id="PTHR46732">
    <property type="entry name" value="ATP-DEPENDENT PROTEASE LA (LON) DOMAIN PROTEIN"/>
    <property type="match status" value="1"/>
</dbReference>
<sequence length="219" mass="24037">MQAGRATYRSPADLPEIIPVFPLSAALLLPRAQMPLNIFEPRYLAMVDEAMATTRIIGMIQPVSEDGEGALFPIGCMGRITSYGETDDGRYMIGLTGISRFRILEEVDGKAGFRRCRVSAEPFLEDFQENAGAEAVDRGRLLDVFRAYLDAHRLEADWDNIGQTSNETLVNALSMMSPYGPAEKQALLEAADLRARAETLIALTEISLARQGDSAPLLQ</sequence>
<evidence type="ECO:0000313" key="2">
    <source>
        <dbReference type="EMBL" id="MBB3933348.1"/>
    </source>
</evidence>
<dbReference type="RefSeq" id="WP_183401011.1">
    <property type="nucleotide sequence ID" value="NZ_JACIDS010000006.1"/>
</dbReference>
<dbReference type="InterPro" id="IPR046336">
    <property type="entry name" value="Lon_prtase_N_sf"/>
</dbReference>
<evidence type="ECO:0000259" key="1">
    <source>
        <dbReference type="PROSITE" id="PS51787"/>
    </source>
</evidence>
<reference evidence="2 3" key="1">
    <citation type="submission" date="2020-08" db="EMBL/GenBank/DDBJ databases">
        <title>Genomic Encyclopedia of Type Strains, Phase IV (KMG-IV): sequencing the most valuable type-strain genomes for metagenomic binning, comparative biology and taxonomic classification.</title>
        <authorList>
            <person name="Goeker M."/>
        </authorList>
    </citation>
    <scope>NUCLEOTIDE SEQUENCE [LARGE SCALE GENOMIC DNA]</scope>
    <source>
        <strain evidence="2 3">DSM 25966</strain>
    </source>
</reference>
<comment type="caution">
    <text evidence="2">The sequence shown here is derived from an EMBL/GenBank/DDBJ whole genome shotgun (WGS) entry which is preliminary data.</text>
</comment>
<keyword evidence="3" id="KW-1185">Reference proteome</keyword>
<dbReference type="EMBL" id="JACIDS010000006">
    <property type="protein sequence ID" value="MBB3933348.1"/>
    <property type="molecule type" value="Genomic_DNA"/>
</dbReference>
<dbReference type="Gene3D" id="2.30.130.40">
    <property type="entry name" value="LON domain-like"/>
    <property type="match status" value="1"/>
</dbReference>
<accession>A0A840AW12</accession>
<dbReference type="Proteomes" id="UP000553963">
    <property type="component" value="Unassembled WGS sequence"/>
</dbReference>
<dbReference type="SMART" id="SM00464">
    <property type="entry name" value="LON"/>
    <property type="match status" value="1"/>
</dbReference>
<protein>
    <recommendedName>
        <fullName evidence="1">Lon N-terminal domain-containing protein</fullName>
    </recommendedName>
</protein>
<dbReference type="Pfam" id="PF02190">
    <property type="entry name" value="LON_substr_bdg"/>
    <property type="match status" value="1"/>
</dbReference>
<gene>
    <name evidence="2" type="ORF">GGR25_004421</name>
</gene>
<feature type="domain" description="Lon N-terminal" evidence="1">
    <location>
        <begin position="18"/>
        <end position="208"/>
    </location>
</feature>
<dbReference type="InterPro" id="IPR003111">
    <property type="entry name" value="Lon_prtase_N"/>
</dbReference>
<dbReference type="PROSITE" id="PS51787">
    <property type="entry name" value="LON_N"/>
    <property type="match status" value="1"/>
</dbReference>
<dbReference type="AlphaFoldDB" id="A0A840AW12"/>
<dbReference type="InterPro" id="IPR015947">
    <property type="entry name" value="PUA-like_sf"/>
</dbReference>
<proteinExistence type="predicted"/>
<dbReference type="PANTHER" id="PTHR46732:SF8">
    <property type="entry name" value="ATP-DEPENDENT PROTEASE LA (LON) DOMAIN PROTEIN"/>
    <property type="match status" value="1"/>
</dbReference>
<evidence type="ECO:0000313" key="3">
    <source>
        <dbReference type="Proteomes" id="UP000553963"/>
    </source>
</evidence>
<name>A0A840AW12_9HYPH</name>